<evidence type="ECO:0000313" key="2">
    <source>
        <dbReference type="Proteomes" id="UP000287166"/>
    </source>
</evidence>
<dbReference type="EMBL" id="BFAD01000012">
    <property type="protein sequence ID" value="GBE87808.1"/>
    <property type="molecule type" value="Genomic_DNA"/>
</dbReference>
<sequence>MVCPPRTWSWTLTSSHQPLFQLSSVFSPENIVMSSLDRPSLESAKISVRAVLTSHNQLLGNHRLLSGAESAGYSRDTASMIAASIVLSVLDLRQWIHCDRLYELKARPQGVEYNFRGTHIVYS</sequence>
<name>A0A401H070_9APHY</name>
<accession>A0A401H070</accession>
<reference evidence="1 2" key="1">
    <citation type="journal article" date="2018" name="Sci. Rep.">
        <title>Genome sequence of the cauliflower mushroom Sparassis crispa (Hanabiratake) and its association with beneficial usage.</title>
        <authorList>
            <person name="Kiyama R."/>
            <person name="Furutani Y."/>
            <person name="Kawaguchi K."/>
            <person name="Nakanishi T."/>
        </authorList>
    </citation>
    <scope>NUCLEOTIDE SEQUENCE [LARGE SCALE GENOMIC DNA]</scope>
</reference>
<evidence type="ECO:0000313" key="1">
    <source>
        <dbReference type="EMBL" id="GBE87808.1"/>
    </source>
</evidence>
<organism evidence="1 2">
    <name type="scientific">Sparassis crispa</name>
    <dbReference type="NCBI Taxonomy" id="139825"/>
    <lineage>
        <taxon>Eukaryota</taxon>
        <taxon>Fungi</taxon>
        <taxon>Dikarya</taxon>
        <taxon>Basidiomycota</taxon>
        <taxon>Agaricomycotina</taxon>
        <taxon>Agaricomycetes</taxon>
        <taxon>Polyporales</taxon>
        <taxon>Sparassidaceae</taxon>
        <taxon>Sparassis</taxon>
    </lineage>
</organism>
<dbReference type="InParanoid" id="A0A401H070"/>
<gene>
    <name evidence="1" type="ORF">SCP_1200330</name>
</gene>
<protein>
    <submittedName>
        <fullName evidence="1">Uncharacterized protein</fullName>
    </submittedName>
</protein>
<proteinExistence type="predicted"/>
<dbReference type="GeneID" id="38784725"/>
<dbReference type="AlphaFoldDB" id="A0A401H070"/>
<dbReference type="RefSeq" id="XP_027618721.1">
    <property type="nucleotide sequence ID" value="XM_027762920.1"/>
</dbReference>
<keyword evidence="2" id="KW-1185">Reference proteome</keyword>
<dbReference type="Proteomes" id="UP000287166">
    <property type="component" value="Unassembled WGS sequence"/>
</dbReference>
<comment type="caution">
    <text evidence="1">The sequence shown here is derived from an EMBL/GenBank/DDBJ whole genome shotgun (WGS) entry which is preliminary data.</text>
</comment>